<evidence type="ECO:0000313" key="1">
    <source>
        <dbReference type="EMBL" id="MDU0371048.1"/>
    </source>
</evidence>
<name>A0ABU3TI55_9BACT</name>
<keyword evidence="2" id="KW-1185">Reference proteome</keyword>
<accession>A0ABU3TI55</accession>
<evidence type="ECO:0008006" key="3">
    <source>
        <dbReference type="Google" id="ProtNLM"/>
    </source>
</evidence>
<comment type="caution">
    <text evidence="1">The sequence shown here is derived from an EMBL/GenBank/DDBJ whole genome shotgun (WGS) entry which is preliminary data.</text>
</comment>
<dbReference type="RefSeq" id="WP_315998519.1">
    <property type="nucleotide sequence ID" value="NZ_JAWDJT010000007.1"/>
</dbReference>
<proteinExistence type="predicted"/>
<dbReference type="EMBL" id="JAWDJT010000007">
    <property type="protein sequence ID" value="MDU0371048.1"/>
    <property type="molecule type" value="Genomic_DNA"/>
</dbReference>
<evidence type="ECO:0000313" key="2">
    <source>
        <dbReference type="Proteomes" id="UP001250698"/>
    </source>
</evidence>
<gene>
    <name evidence="1" type="ORF">ROI90_11630</name>
</gene>
<organism evidence="1 2">
    <name type="scientific">Hymenobacter endophyticus</name>
    <dbReference type="NCBI Taxonomy" id="3076335"/>
    <lineage>
        <taxon>Bacteria</taxon>
        <taxon>Pseudomonadati</taxon>
        <taxon>Bacteroidota</taxon>
        <taxon>Cytophagia</taxon>
        <taxon>Cytophagales</taxon>
        <taxon>Hymenobacteraceae</taxon>
        <taxon>Hymenobacter</taxon>
    </lineage>
</organism>
<sequence>MTADTFSTGPAGVYAHIEHQGQRVTVVKLQEALLTEASTLEPQLRSALGLAANELLLVLPTEGAPLLGQGPAEQIYNDFLSTNTAAVVEQRWLPLEKRQPE</sequence>
<protein>
    <recommendedName>
        <fullName evidence="3">DUF3846 domain-containing protein</fullName>
    </recommendedName>
</protein>
<dbReference type="Proteomes" id="UP001250698">
    <property type="component" value="Unassembled WGS sequence"/>
</dbReference>
<reference evidence="1 2" key="1">
    <citation type="submission" date="2023-10" db="EMBL/GenBank/DDBJ databases">
        <title>Hymenobacter endophyticus sp. nov., an isolate from the leaf tissues of wheat.</title>
        <authorList>
            <person name="Dai Y."/>
        </authorList>
    </citation>
    <scope>NUCLEOTIDE SEQUENCE [LARGE SCALE GENOMIC DNA]</scope>
    <source>
        <strain evidence="1 2">ZK17L-C2</strain>
    </source>
</reference>